<dbReference type="InterPro" id="IPR002557">
    <property type="entry name" value="Chitin-bd_dom"/>
</dbReference>
<evidence type="ECO:0000313" key="1">
    <source>
        <dbReference type="EMBL" id="KAF6215031.1"/>
    </source>
</evidence>
<dbReference type="GO" id="GO:0008061">
    <property type="term" value="F:chitin binding"/>
    <property type="evidence" value="ECO:0007669"/>
    <property type="project" value="InterPro"/>
</dbReference>
<gene>
    <name evidence="1" type="ORF">GE061_009780</name>
</gene>
<dbReference type="OrthoDB" id="6586850at2759"/>
<reference evidence="1" key="1">
    <citation type="journal article" date="2021" name="Mol. Ecol. Resour.">
        <title>Apolygus lucorum genome provides insights into omnivorousness and mesophyll feeding.</title>
        <authorList>
            <person name="Liu Y."/>
            <person name="Liu H."/>
            <person name="Wang H."/>
            <person name="Huang T."/>
            <person name="Liu B."/>
            <person name="Yang B."/>
            <person name="Yin L."/>
            <person name="Li B."/>
            <person name="Zhang Y."/>
            <person name="Zhang S."/>
            <person name="Jiang F."/>
            <person name="Zhang X."/>
            <person name="Ren Y."/>
            <person name="Wang B."/>
            <person name="Wang S."/>
            <person name="Lu Y."/>
            <person name="Wu K."/>
            <person name="Fan W."/>
            <person name="Wang G."/>
        </authorList>
    </citation>
    <scope>NUCLEOTIDE SEQUENCE</scope>
    <source>
        <strain evidence="1">12Hb</strain>
    </source>
</reference>
<dbReference type="InterPro" id="IPR036508">
    <property type="entry name" value="Chitin-bd_dom_sf"/>
</dbReference>
<organism evidence="1 2">
    <name type="scientific">Apolygus lucorum</name>
    <name type="common">Small green plant bug</name>
    <name type="synonym">Lygocoris lucorum</name>
    <dbReference type="NCBI Taxonomy" id="248454"/>
    <lineage>
        <taxon>Eukaryota</taxon>
        <taxon>Metazoa</taxon>
        <taxon>Ecdysozoa</taxon>
        <taxon>Arthropoda</taxon>
        <taxon>Hexapoda</taxon>
        <taxon>Insecta</taxon>
        <taxon>Pterygota</taxon>
        <taxon>Neoptera</taxon>
        <taxon>Paraneoptera</taxon>
        <taxon>Hemiptera</taxon>
        <taxon>Heteroptera</taxon>
        <taxon>Panheteroptera</taxon>
        <taxon>Cimicomorpha</taxon>
        <taxon>Miridae</taxon>
        <taxon>Mirini</taxon>
        <taxon>Apolygus</taxon>
    </lineage>
</organism>
<evidence type="ECO:0000313" key="2">
    <source>
        <dbReference type="Proteomes" id="UP000466442"/>
    </source>
</evidence>
<dbReference type="GO" id="GO:0005576">
    <property type="term" value="C:extracellular region"/>
    <property type="evidence" value="ECO:0007669"/>
    <property type="project" value="InterPro"/>
</dbReference>
<dbReference type="Pfam" id="PF01607">
    <property type="entry name" value="CBM_14"/>
    <property type="match status" value="1"/>
</dbReference>
<name>A0A6A4KH33_APOLU</name>
<protein>
    <submittedName>
        <fullName evidence="1">Uncharacterized protein</fullName>
    </submittedName>
</protein>
<keyword evidence="2" id="KW-1185">Reference proteome</keyword>
<accession>A0A6A4KH33</accession>
<comment type="caution">
    <text evidence="1">The sequence shown here is derived from an EMBL/GenBank/DDBJ whole genome shotgun (WGS) entry which is preliminary data.</text>
</comment>
<dbReference type="SUPFAM" id="SSF57625">
    <property type="entry name" value="Invertebrate chitin-binding proteins"/>
    <property type="match status" value="1"/>
</dbReference>
<dbReference type="Gene3D" id="2.170.140.10">
    <property type="entry name" value="Chitin binding domain"/>
    <property type="match status" value="1"/>
</dbReference>
<dbReference type="EMBL" id="WIXP02000002">
    <property type="protein sequence ID" value="KAF6215031.1"/>
    <property type="molecule type" value="Genomic_DNA"/>
</dbReference>
<sequence length="71" mass="7977">MSSCQQYYVCKELNSVVHRSCPAGTYYSPTSQDCKVGGSCYDIVCTGRVDGRYPDTTEGCTRSFEMKELQR</sequence>
<dbReference type="AlphaFoldDB" id="A0A6A4KH33"/>
<proteinExistence type="predicted"/>
<dbReference type="PROSITE" id="PS50940">
    <property type="entry name" value="CHIT_BIND_II"/>
    <property type="match status" value="1"/>
</dbReference>
<dbReference type="Proteomes" id="UP000466442">
    <property type="component" value="Unassembled WGS sequence"/>
</dbReference>